<dbReference type="GO" id="GO:0019556">
    <property type="term" value="P:L-histidine catabolic process to glutamate and formamide"/>
    <property type="evidence" value="ECO:0007669"/>
    <property type="project" value="UniProtKB-UniRule"/>
</dbReference>
<keyword evidence="4" id="KW-0378">Hydrolase</keyword>
<dbReference type="InterPro" id="IPR005920">
    <property type="entry name" value="HutI"/>
</dbReference>
<dbReference type="PANTHER" id="PTHR42752">
    <property type="entry name" value="IMIDAZOLONEPROPIONASE"/>
    <property type="match status" value="1"/>
</dbReference>
<dbReference type="SUPFAM" id="SSF51556">
    <property type="entry name" value="Metallo-dependent hydrolases"/>
    <property type="match status" value="1"/>
</dbReference>
<evidence type="ECO:0000256" key="8">
    <source>
        <dbReference type="NCBIfam" id="TIGR01224"/>
    </source>
</evidence>
<reference evidence="11" key="1">
    <citation type="submission" date="2016-10" db="EMBL/GenBank/DDBJ databases">
        <authorList>
            <person name="Varghese N."/>
            <person name="Submissions S."/>
        </authorList>
    </citation>
    <scope>NUCLEOTIDE SEQUENCE [LARGE SCALE GENOMIC DNA]</scope>
    <source>
        <strain evidence="11">DSM 15282</strain>
    </source>
</reference>
<evidence type="ECO:0000313" key="11">
    <source>
        <dbReference type="Proteomes" id="UP000199564"/>
    </source>
</evidence>
<organism evidence="10 11">
    <name type="scientific">Algoriphagus ornithinivorans</name>
    <dbReference type="NCBI Taxonomy" id="226506"/>
    <lineage>
        <taxon>Bacteria</taxon>
        <taxon>Pseudomonadati</taxon>
        <taxon>Bacteroidota</taxon>
        <taxon>Cytophagia</taxon>
        <taxon>Cytophagales</taxon>
        <taxon>Cyclobacteriaceae</taxon>
        <taxon>Algoriphagus</taxon>
    </lineage>
</organism>
<keyword evidence="7" id="KW-0408">Iron</keyword>
<dbReference type="InterPro" id="IPR032466">
    <property type="entry name" value="Metal_Hydrolase"/>
</dbReference>
<dbReference type="STRING" id="226506.SAMN04488519_111114"/>
<dbReference type="Pfam" id="PF01979">
    <property type="entry name" value="Amidohydro_1"/>
    <property type="match status" value="1"/>
</dbReference>
<dbReference type="SUPFAM" id="SSF51338">
    <property type="entry name" value="Composite domain of metallo-dependent hydrolases"/>
    <property type="match status" value="2"/>
</dbReference>
<dbReference type="EMBL" id="FOVW01000011">
    <property type="protein sequence ID" value="SFO68571.1"/>
    <property type="molecule type" value="Genomic_DNA"/>
</dbReference>
<dbReference type="NCBIfam" id="TIGR01224">
    <property type="entry name" value="hutI"/>
    <property type="match status" value="1"/>
</dbReference>
<accession>A0A1I5J867</accession>
<evidence type="ECO:0000256" key="4">
    <source>
        <dbReference type="ARBA" id="ARBA00022801"/>
    </source>
</evidence>
<dbReference type="InterPro" id="IPR011059">
    <property type="entry name" value="Metal-dep_hydrolase_composite"/>
</dbReference>
<comment type="pathway">
    <text evidence="1">Amino-acid degradation.</text>
</comment>
<protein>
    <recommendedName>
        <fullName evidence="2 8">Imidazolonepropionase</fullName>
        <ecNumber evidence="2 8">3.5.2.7</ecNumber>
    </recommendedName>
</protein>
<keyword evidence="11" id="KW-1185">Reference proteome</keyword>
<name>A0A1I5J867_9BACT</name>
<evidence type="ECO:0000256" key="1">
    <source>
        <dbReference type="ARBA" id="ARBA00005023"/>
    </source>
</evidence>
<proteinExistence type="predicted"/>
<evidence type="ECO:0000256" key="5">
    <source>
        <dbReference type="ARBA" id="ARBA00022808"/>
    </source>
</evidence>
<dbReference type="GO" id="GO:0005737">
    <property type="term" value="C:cytoplasm"/>
    <property type="evidence" value="ECO:0007669"/>
    <property type="project" value="UniProtKB-UniRule"/>
</dbReference>
<evidence type="ECO:0000256" key="2">
    <source>
        <dbReference type="ARBA" id="ARBA00012864"/>
    </source>
</evidence>
<gene>
    <name evidence="10" type="ORF">SAMN04488519_111114</name>
</gene>
<dbReference type="GO" id="GO:0050480">
    <property type="term" value="F:imidazolonepropionase activity"/>
    <property type="evidence" value="ECO:0007669"/>
    <property type="project" value="UniProtKB-UniRule"/>
</dbReference>
<dbReference type="EC" id="3.5.2.7" evidence="2 8"/>
<evidence type="ECO:0000256" key="6">
    <source>
        <dbReference type="ARBA" id="ARBA00022833"/>
    </source>
</evidence>
<dbReference type="AlphaFoldDB" id="A0A1I5J867"/>
<keyword evidence="5" id="KW-0369">Histidine metabolism</keyword>
<dbReference type="Gene3D" id="2.30.40.10">
    <property type="entry name" value="Urease, subunit C, domain 1"/>
    <property type="match status" value="1"/>
</dbReference>
<feature type="domain" description="Amidohydrolase-related" evidence="9">
    <location>
        <begin position="74"/>
        <end position="409"/>
    </location>
</feature>
<evidence type="ECO:0000256" key="3">
    <source>
        <dbReference type="ARBA" id="ARBA00022723"/>
    </source>
</evidence>
<dbReference type="Gene3D" id="3.20.20.140">
    <property type="entry name" value="Metal-dependent hydrolases"/>
    <property type="match status" value="1"/>
</dbReference>
<evidence type="ECO:0000256" key="7">
    <source>
        <dbReference type="ARBA" id="ARBA00023004"/>
    </source>
</evidence>
<dbReference type="InterPro" id="IPR006680">
    <property type="entry name" value="Amidohydro-rel"/>
</dbReference>
<evidence type="ECO:0000313" key="10">
    <source>
        <dbReference type="EMBL" id="SFO68571.1"/>
    </source>
</evidence>
<dbReference type="GO" id="GO:0046872">
    <property type="term" value="F:metal ion binding"/>
    <property type="evidence" value="ECO:0007669"/>
    <property type="project" value="UniProtKB-KW"/>
</dbReference>
<dbReference type="RefSeq" id="WP_091655364.1">
    <property type="nucleotide sequence ID" value="NZ_FOVW01000011.1"/>
</dbReference>
<dbReference type="PANTHER" id="PTHR42752:SF1">
    <property type="entry name" value="IMIDAZOLONEPROPIONASE-RELATED"/>
    <property type="match status" value="1"/>
</dbReference>
<keyword evidence="3" id="KW-0479">Metal-binding</keyword>
<keyword evidence="6" id="KW-0862">Zinc</keyword>
<evidence type="ECO:0000259" key="9">
    <source>
        <dbReference type="Pfam" id="PF01979"/>
    </source>
</evidence>
<dbReference type="Proteomes" id="UP000199564">
    <property type="component" value="Unassembled WGS sequence"/>
</dbReference>
<sequence length="421" mass="45910">MKDKKLIGPITQLLSMDQLPVKGAIKDSQLPILKHAGILLDGDKIVEIGDFEILRKKIDLQEVRRIDLSENYVALPGMIDCHTHICFAGSRAKDFALRNSGKSYLEIAESGGGIWDTVTQTRKMSGSELAKITASRADQLLENGITTIEVKSGYGLSVLEEIKMLTSIHQANRKTKADLIATCLAAHLLPKDFEGDETAYLDWMVQKLLPILYKEGLSKRVDIFIEKSAFSKEQALVYLKKAKEIGFQITVHADQFTSGGSEVAVKMQALSADHLEASSEEDLKRLAKSDTIGVALPGASIGLGCPFTPARKLLDMGGSLAIASDWNPGSAPMGDLLTQASILATFEKLSTTEVFAGITFRAAAALGLTNRGTIAAGQYADFILFPTSDYQEILYHQGNMKPAQVWKSGLKVFDRKKKMKS</sequence>